<dbReference type="SUPFAM" id="SSF48371">
    <property type="entry name" value="ARM repeat"/>
    <property type="match status" value="1"/>
</dbReference>
<dbReference type="PANTHER" id="PTHR10997">
    <property type="entry name" value="IMPORTIN-7, 8, 11"/>
    <property type="match status" value="1"/>
</dbReference>
<evidence type="ECO:0000256" key="4">
    <source>
        <dbReference type="ARBA" id="ARBA00022490"/>
    </source>
</evidence>
<dbReference type="Pfam" id="PF03810">
    <property type="entry name" value="IBN_N"/>
    <property type="match status" value="1"/>
</dbReference>
<evidence type="ECO:0000313" key="8">
    <source>
        <dbReference type="EMBL" id="CDO51067.1"/>
    </source>
</evidence>
<keyword evidence="9" id="KW-1185">Reference proteome</keyword>
<protein>
    <submittedName>
        <fullName evidence="8">Similar to Saccharomyces cerevisiae YJR132W NMD5 Karyopherin</fullName>
    </submittedName>
</protein>
<dbReference type="GO" id="GO:0005635">
    <property type="term" value="C:nuclear envelope"/>
    <property type="evidence" value="ECO:0007669"/>
    <property type="project" value="TreeGrafter"/>
</dbReference>
<dbReference type="Proteomes" id="UP000242525">
    <property type="component" value="Unassembled WGS sequence"/>
</dbReference>
<gene>
    <name evidence="8" type="ORF">BN980_GECA01s00340g</name>
</gene>
<reference evidence="8" key="1">
    <citation type="submission" date="2014-03" db="EMBL/GenBank/DDBJ databases">
        <authorList>
            <person name="Casaregola S."/>
        </authorList>
    </citation>
    <scope>NUCLEOTIDE SEQUENCE [LARGE SCALE GENOMIC DNA]</scope>
    <source>
        <strain evidence="8">CLIB 918</strain>
    </source>
</reference>
<proteinExistence type="predicted"/>
<dbReference type="STRING" id="1173061.A0A0J9YH75"/>
<feature type="domain" description="Importin N-terminal" evidence="7">
    <location>
        <begin position="24"/>
        <end position="98"/>
    </location>
</feature>
<dbReference type="Gene3D" id="1.25.10.10">
    <property type="entry name" value="Leucine-rich Repeat Variant"/>
    <property type="match status" value="1"/>
</dbReference>
<dbReference type="PANTHER" id="PTHR10997:SF18">
    <property type="entry name" value="D-IMPORTIN 7_RANBP7"/>
    <property type="match status" value="1"/>
</dbReference>
<dbReference type="AlphaFoldDB" id="A0A0J9YH75"/>
<comment type="caution">
    <text evidence="8">The sequence shown here is derived from an EMBL/GenBank/DDBJ whole genome shotgun (WGS) entry which is preliminary data.</text>
</comment>
<evidence type="ECO:0000256" key="3">
    <source>
        <dbReference type="ARBA" id="ARBA00022448"/>
    </source>
</evidence>
<dbReference type="GO" id="GO:0031267">
    <property type="term" value="F:small GTPase binding"/>
    <property type="evidence" value="ECO:0007669"/>
    <property type="project" value="InterPro"/>
</dbReference>
<dbReference type="InterPro" id="IPR001494">
    <property type="entry name" value="Importin-beta_N"/>
</dbReference>
<dbReference type="SMART" id="SM00913">
    <property type="entry name" value="IBN_N"/>
    <property type="match status" value="1"/>
</dbReference>
<sequence length="1002" mass="113860">MDTHALHSCFEATLKADENTRIQAELQLKAAESTPGFISSCLDIVVEPQVSANVKTASAIYLKNKIDRYWDPLTPVDNPILESEKPAFRERLIPAITKVSPHCRQLLVKTLSIIVVRDFPEKWSDLMNITLALFQTSDIDSIRTAITCLLEISKHYRWTTGQNRAPLDDIVASSFPGILNIANSLLNETSITAADMLRDILKIYKFSTFQELPVYLQDTNNLADWATLMLNVIKKDLPEETLKLPEPEREINTWVKCKKWSFANLYRLLYRYAAPRLSHNKQHSEFSSNFIVNYVPEIIKVYFQQIEFWVQQKIWLSKASLYNILAFLEECIYSKSSWLLIKPHVEIMISHVVFPLLCTTEDDIETFETDPEEYIHQRLDVFEERSTPDTAAINFLVTLIRKKSKSSLSFLLNHVQKVVQNHVQNPQDLTFACQHEAALKIMGALAPLFLAKTEISINMEQFLVEYVFPDFSSTHGFLRAQACHFLNIYADLNVSDLDDVTCSYVLKCLEDANLPVQIEATLALQPLIRHDSIQDALSSRVPEIMTRLLDLANRIDVDSIASVIEEFVDVFSVQLAPFAVDLGKKLTDQLMRLLSEIVDLQNSEYDSSKYDGNAHEEKTMTALGILTAMNTILLALDNASVVILELETIISPALRIIFRENMSEFYSEVFGLIESFTFCLKTISPTTWSLLPDIHAIFNDSAIDYLNELSPCLNNYIHYGAREISQSPDLANIFFNIFETILSDDARFTEEDRIIGCSIGQRFLITIRGCINQFLPTMLRTVIPILRKPPSNQYLIKLIEVALASICNNTSLALSILDAEGFTEQFFTLWFDNMDKLQNVYDLKLVVLSLLSIFILPNESIPASIQCILGQLSKGLVGAIGALPAAIKRREEAENAFDRPVTNNSIINNWNDVDEEDEEGEEAIESTDNTQRVNAILEAANNINDSYFSDDSYSETVLDAVNPYSVVKHTFMELEKNNPERYKLLIEKYTPDDIKTIDQLVI</sequence>
<evidence type="ECO:0000256" key="2">
    <source>
        <dbReference type="ARBA" id="ARBA00004496"/>
    </source>
</evidence>
<dbReference type="EMBL" id="CCBN010000001">
    <property type="protein sequence ID" value="CDO51067.1"/>
    <property type="molecule type" value="Genomic_DNA"/>
</dbReference>
<organism evidence="8 9">
    <name type="scientific">Geotrichum candidum</name>
    <name type="common">Oospora lactis</name>
    <name type="synonym">Dipodascus geotrichum</name>
    <dbReference type="NCBI Taxonomy" id="1173061"/>
    <lineage>
        <taxon>Eukaryota</taxon>
        <taxon>Fungi</taxon>
        <taxon>Dikarya</taxon>
        <taxon>Ascomycota</taxon>
        <taxon>Saccharomycotina</taxon>
        <taxon>Dipodascomycetes</taxon>
        <taxon>Dipodascales</taxon>
        <taxon>Dipodascaceae</taxon>
        <taxon>Geotrichum</taxon>
    </lineage>
</organism>
<evidence type="ECO:0000256" key="6">
    <source>
        <dbReference type="ARBA" id="ARBA00023242"/>
    </source>
</evidence>
<evidence type="ECO:0000313" key="9">
    <source>
        <dbReference type="Proteomes" id="UP000242525"/>
    </source>
</evidence>
<evidence type="ECO:0000256" key="1">
    <source>
        <dbReference type="ARBA" id="ARBA00004123"/>
    </source>
</evidence>
<name>A0A0J9YH75_GEOCN</name>
<dbReference type="PROSITE" id="PS50166">
    <property type="entry name" value="IMPORTIN_B_NT"/>
    <property type="match status" value="1"/>
</dbReference>
<dbReference type="InterPro" id="IPR011989">
    <property type="entry name" value="ARM-like"/>
</dbReference>
<dbReference type="GO" id="GO:0006606">
    <property type="term" value="P:protein import into nucleus"/>
    <property type="evidence" value="ECO:0007669"/>
    <property type="project" value="TreeGrafter"/>
</dbReference>
<evidence type="ECO:0000256" key="5">
    <source>
        <dbReference type="ARBA" id="ARBA00022927"/>
    </source>
</evidence>
<evidence type="ECO:0000259" key="7">
    <source>
        <dbReference type="PROSITE" id="PS50166"/>
    </source>
</evidence>
<keyword evidence="6" id="KW-0539">Nucleus</keyword>
<comment type="subcellular location">
    <subcellularLocation>
        <location evidence="2">Cytoplasm</location>
    </subcellularLocation>
    <subcellularLocation>
        <location evidence="1">Nucleus</location>
    </subcellularLocation>
</comment>
<dbReference type="InterPro" id="IPR013713">
    <property type="entry name" value="XPO2_central"/>
</dbReference>
<keyword evidence="5" id="KW-0653">Protein transport</keyword>
<accession>A0A0J9YH75</accession>
<keyword evidence="4" id="KW-0963">Cytoplasm</keyword>
<dbReference type="GO" id="GO:0005829">
    <property type="term" value="C:cytosol"/>
    <property type="evidence" value="ECO:0007669"/>
    <property type="project" value="TreeGrafter"/>
</dbReference>
<dbReference type="InterPro" id="IPR016024">
    <property type="entry name" value="ARM-type_fold"/>
</dbReference>
<dbReference type="Pfam" id="PF08506">
    <property type="entry name" value="Cse1"/>
    <property type="match status" value="1"/>
</dbReference>
<dbReference type="OrthoDB" id="760868at2759"/>
<keyword evidence="3" id="KW-0813">Transport</keyword>